<dbReference type="GO" id="GO:1990281">
    <property type="term" value="C:efflux pump complex"/>
    <property type="evidence" value="ECO:0007669"/>
    <property type="project" value="TreeGrafter"/>
</dbReference>
<accession>A0A9X1P7E2</accession>
<dbReference type="Proteomes" id="UP001139700">
    <property type="component" value="Unassembled WGS sequence"/>
</dbReference>
<evidence type="ECO:0000256" key="2">
    <source>
        <dbReference type="ARBA" id="ARBA00007613"/>
    </source>
</evidence>
<protein>
    <submittedName>
        <fullName evidence="8">TolC family protein</fullName>
    </submittedName>
</protein>
<keyword evidence="6" id="KW-0472">Membrane</keyword>
<evidence type="ECO:0000313" key="8">
    <source>
        <dbReference type="EMBL" id="MCF0039014.1"/>
    </source>
</evidence>
<name>A0A9X1P7E2_9BACT</name>
<keyword evidence="3" id="KW-0813">Transport</keyword>
<dbReference type="PANTHER" id="PTHR30026:SF20">
    <property type="entry name" value="OUTER MEMBRANE PROTEIN TOLC"/>
    <property type="match status" value="1"/>
</dbReference>
<keyword evidence="4" id="KW-1134">Transmembrane beta strand</keyword>
<dbReference type="Gene3D" id="1.20.1600.10">
    <property type="entry name" value="Outer membrane efflux proteins (OEP)"/>
    <property type="match status" value="1"/>
</dbReference>
<dbReference type="GO" id="GO:0015288">
    <property type="term" value="F:porin activity"/>
    <property type="evidence" value="ECO:0007669"/>
    <property type="project" value="TreeGrafter"/>
</dbReference>
<dbReference type="Pfam" id="PF02321">
    <property type="entry name" value="OEP"/>
    <property type="match status" value="2"/>
</dbReference>
<dbReference type="InterPro" id="IPR003423">
    <property type="entry name" value="OMP_efflux"/>
</dbReference>
<comment type="subcellular location">
    <subcellularLocation>
        <location evidence="1">Cell outer membrane</location>
    </subcellularLocation>
</comment>
<evidence type="ECO:0000256" key="6">
    <source>
        <dbReference type="ARBA" id="ARBA00023136"/>
    </source>
</evidence>
<evidence type="ECO:0000256" key="1">
    <source>
        <dbReference type="ARBA" id="ARBA00004442"/>
    </source>
</evidence>
<comment type="similarity">
    <text evidence="2">Belongs to the outer membrane factor (OMF) (TC 1.B.17) family.</text>
</comment>
<dbReference type="SUPFAM" id="SSF56954">
    <property type="entry name" value="Outer membrane efflux proteins (OEP)"/>
    <property type="match status" value="1"/>
</dbReference>
<evidence type="ECO:0000256" key="3">
    <source>
        <dbReference type="ARBA" id="ARBA00022448"/>
    </source>
</evidence>
<gene>
    <name evidence="8" type="ORF">LXM24_02870</name>
</gene>
<keyword evidence="9" id="KW-1185">Reference proteome</keyword>
<keyword evidence="7" id="KW-0998">Cell outer membrane</keyword>
<proteinExistence type="inferred from homology"/>
<sequence length="454" mass="51498">MKKLFLNQYIWAAKAFAIALTLSPLLSFGQAQPLSLQKAIELAQSRNRDLRIDSINIHKAKQQTAITRGLLMPNISLTGQFQHYFQKPVFFGLNGNTGSSEKIGYGRFGGEDIGTAQVSLVQPIYNSGAKHEIERRKLLEKQSQLSFRQREVDVVAQVKQNYVQLLVLNERLKLQKESIVRNQKALNDSRSLLAQGRALRVDTLRAYTSVKNLEPDVLRLTYALQISQQQLRNLLGDVSETNYVLSDSLELNANETVPAEDRTYKLSIQQRPDLQILTLNKEISDKEIELYKSARLPVVSFISQYQIQTQTNQFRFGNAAYPPVFYAGVQFAIPIFSGNQNINKIALGKIERQQADVIYNNAQEQLKTEVKQVLASLIETSERIKTQQNVSETAELSYSITKYRYEKGVASRLELIDSEFALTSAKSNYLEAVYDYLSSKIELDRITGNVKDQL</sequence>
<dbReference type="RefSeq" id="WP_234611485.1">
    <property type="nucleotide sequence ID" value="NZ_CP098806.1"/>
</dbReference>
<dbReference type="GO" id="GO:0009279">
    <property type="term" value="C:cell outer membrane"/>
    <property type="evidence" value="ECO:0007669"/>
    <property type="project" value="UniProtKB-SubCell"/>
</dbReference>
<dbReference type="AlphaFoldDB" id="A0A9X1P7E2"/>
<dbReference type="InterPro" id="IPR051906">
    <property type="entry name" value="TolC-like"/>
</dbReference>
<comment type="caution">
    <text evidence="8">The sequence shown here is derived from an EMBL/GenBank/DDBJ whole genome shotgun (WGS) entry which is preliminary data.</text>
</comment>
<reference evidence="8" key="1">
    <citation type="submission" date="2021-12" db="EMBL/GenBank/DDBJ databases">
        <title>Novel species in genus Dyadobacter.</title>
        <authorList>
            <person name="Ma C."/>
        </authorList>
    </citation>
    <scope>NUCLEOTIDE SEQUENCE</scope>
    <source>
        <strain evidence="8">CY399</strain>
    </source>
</reference>
<dbReference type="GO" id="GO:0015562">
    <property type="term" value="F:efflux transmembrane transporter activity"/>
    <property type="evidence" value="ECO:0007669"/>
    <property type="project" value="InterPro"/>
</dbReference>
<evidence type="ECO:0000313" key="9">
    <source>
        <dbReference type="Proteomes" id="UP001139700"/>
    </source>
</evidence>
<dbReference type="EMBL" id="JAJTTA010000001">
    <property type="protein sequence ID" value="MCF0039014.1"/>
    <property type="molecule type" value="Genomic_DNA"/>
</dbReference>
<keyword evidence="5" id="KW-0812">Transmembrane</keyword>
<evidence type="ECO:0000256" key="7">
    <source>
        <dbReference type="ARBA" id="ARBA00023237"/>
    </source>
</evidence>
<organism evidence="8 9">
    <name type="scientific">Dyadobacter fanqingshengii</name>
    <dbReference type="NCBI Taxonomy" id="2906443"/>
    <lineage>
        <taxon>Bacteria</taxon>
        <taxon>Pseudomonadati</taxon>
        <taxon>Bacteroidota</taxon>
        <taxon>Cytophagia</taxon>
        <taxon>Cytophagales</taxon>
        <taxon>Spirosomataceae</taxon>
        <taxon>Dyadobacter</taxon>
    </lineage>
</organism>
<dbReference type="PANTHER" id="PTHR30026">
    <property type="entry name" value="OUTER MEMBRANE PROTEIN TOLC"/>
    <property type="match status" value="1"/>
</dbReference>
<evidence type="ECO:0000256" key="4">
    <source>
        <dbReference type="ARBA" id="ARBA00022452"/>
    </source>
</evidence>
<evidence type="ECO:0000256" key="5">
    <source>
        <dbReference type="ARBA" id="ARBA00022692"/>
    </source>
</evidence>